<dbReference type="InterPro" id="IPR057326">
    <property type="entry name" value="KR_dom"/>
</dbReference>
<evidence type="ECO:0000256" key="1">
    <source>
        <dbReference type="ARBA" id="ARBA00006484"/>
    </source>
</evidence>
<evidence type="ECO:0000313" key="6">
    <source>
        <dbReference type="Proteomes" id="UP000194137"/>
    </source>
</evidence>
<comment type="similarity">
    <text evidence="1 3">Belongs to the short-chain dehydrogenases/reductases (SDR) family.</text>
</comment>
<dbReference type="PRINTS" id="PR00080">
    <property type="entry name" value="SDRFAMILY"/>
</dbReference>
<dbReference type="GO" id="GO:0016020">
    <property type="term" value="C:membrane"/>
    <property type="evidence" value="ECO:0007669"/>
    <property type="project" value="TreeGrafter"/>
</dbReference>
<evidence type="ECO:0000256" key="2">
    <source>
        <dbReference type="ARBA" id="ARBA00023002"/>
    </source>
</evidence>
<dbReference type="Proteomes" id="UP000194137">
    <property type="component" value="Chromosome"/>
</dbReference>
<dbReference type="STRING" id="1235591.CAK95_26725"/>
<dbReference type="PANTHER" id="PTHR44196">
    <property type="entry name" value="DEHYDROGENASE/REDUCTASE SDR FAMILY MEMBER 7B"/>
    <property type="match status" value="1"/>
</dbReference>
<reference evidence="5 6" key="1">
    <citation type="submission" date="2017-05" db="EMBL/GenBank/DDBJ databases">
        <title>Full genome sequence of Pseudorhodoplanes sinuspersici.</title>
        <authorList>
            <person name="Dastgheib S.M.M."/>
            <person name="Shavandi M."/>
            <person name="Tirandaz H."/>
        </authorList>
    </citation>
    <scope>NUCLEOTIDE SEQUENCE [LARGE SCALE GENOMIC DNA]</scope>
    <source>
        <strain evidence="5 6">RIPI110</strain>
    </source>
</reference>
<feature type="domain" description="Ketoreductase" evidence="4">
    <location>
        <begin position="13"/>
        <end position="198"/>
    </location>
</feature>
<keyword evidence="2" id="KW-0560">Oxidoreductase</keyword>
<dbReference type="Pfam" id="PF00106">
    <property type="entry name" value="adh_short"/>
    <property type="match status" value="1"/>
</dbReference>
<name>A0A1W6ZYB2_9HYPH</name>
<proteinExistence type="inferred from homology"/>
<dbReference type="PROSITE" id="PS00061">
    <property type="entry name" value="ADH_SHORT"/>
    <property type="match status" value="1"/>
</dbReference>
<dbReference type="InterPro" id="IPR036291">
    <property type="entry name" value="NAD(P)-bd_dom_sf"/>
</dbReference>
<dbReference type="SUPFAM" id="SSF51735">
    <property type="entry name" value="NAD(P)-binding Rossmann-fold domains"/>
    <property type="match status" value="1"/>
</dbReference>
<sequence>MGYVPYLNVSMTQTIVITGASSGIGRSLALRYAAKGFRLGLLARDVERLNAVADQCRGQGADVRVASIEVTARAEMAAWLQDFDRDRPIDILIAGAGVSAGLEPDQSLEDGETSYRLMETNLLGVLNTVHPLLPAMLERRSGHIVIVSSVAGFLPLPPMPSYSASKSAVLSYGLALRTGLRQQGVRVSVVCPGYVEGPMTDQIRGATPFLISATDAAKKIERGISRNQAIIAFPWFFALFLRVLGSLPDILRSRLLSVNSFRVSRRV</sequence>
<organism evidence="5 6">
    <name type="scientific">Pseudorhodoplanes sinuspersici</name>
    <dbReference type="NCBI Taxonomy" id="1235591"/>
    <lineage>
        <taxon>Bacteria</taxon>
        <taxon>Pseudomonadati</taxon>
        <taxon>Pseudomonadota</taxon>
        <taxon>Alphaproteobacteria</taxon>
        <taxon>Hyphomicrobiales</taxon>
        <taxon>Pseudorhodoplanes</taxon>
    </lineage>
</organism>
<dbReference type="SMART" id="SM00822">
    <property type="entry name" value="PKS_KR"/>
    <property type="match status" value="1"/>
</dbReference>
<dbReference type="InterPro" id="IPR002347">
    <property type="entry name" value="SDR_fam"/>
</dbReference>
<dbReference type="AlphaFoldDB" id="A0A1W6ZYB2"/>
<dbReference type="PANTHER" id="PTHR44196:SF1">
    <property type="entry name" value="DEHYDROGENASE_REDUCTASE SDR FAMILY MEMBER 7B"/>
    <property type="match status" value="1"/>
</dbReference>
<evidence type="ECO:0000313" key="5">
    <source>
        <dbReference type="EMBL" id="ARQ02293.1"/>
    </source>
</evidence>
<keyword evidence="6" id="KW-1185">Reference proteome</keyword>
<accession>A0A1W6ZYB2</accession>
<gene>
    <name evidence="5" type="ORF">CAK95_26725</name>
</gene>
<dbReference type="PRINTS" id="PR00081">
    <property type="entry name" value="GDHRDH"/>
</dbReference>
<dbReference type="Gene3D" id="3.40.50.720">
    <property type="entry name" value="NAD(P)-binding Rossmann-like Domain"/>
    <property type="match status" value="1"/>
</dbReference>
<dbReference type="GO" id="GO:0016491">
    <property type="term" value="F:oxidoreductase activity"/>
    <property type="evidence" value="ECO:0007669"/>
    <property type="project" value="UniProtKB-KW"/>
</dbReference>
<evidence type="ECO:0000259" key="4">
    <source>
        <dbReference type="SMART" id="SM00822"/>
    </source>
</evidence>
<dbReference type="KEGG" id="psin:CAK95_26725"/>
<protein>
    <recommendedName>
        <fullName evidence="4">Ketoreductase domain-containing protein</fullName>
    </recommendedName>
</protein>
<evidence type="ECO:0000256" key="3">
    <source>
        <dbReference type="RuleBase" id="RU000363"/>
    </source>
</evidence>
<dbReference type="InterPro" id="IPR020904">
    <property type="entry name" value="Sc_DH/Rdtase_CS"/>
</dbReference>
<dbReference type="EMBL" id="CP021112">
    <property type="protein sequence ID" value="ARQ02293.1"/>
    <property type="molecule type" value="Genomic_DNA"/>
</dbReference>